<evidence type="ECO:0000313" key="3">
    <source>
        <dbReference type="EMBL" id="KAH7931873.1"/>
    </source>
</evidence>
<organism evidence="3 4">
    <name type="scientific">Rhipicephalus microplus</name>
    <name type="common">Cattle tick</name>
    <name type="synonym">Boophilus microplus</name>
    <dbReference type="NCBI Taxonomy" id="6941"/>
    <lineage>
        <taxon>Eukaryota</taxon>
        <taxon>Metazoa</taxon>
        <taxon>Ecdysozoa</taxon>
        <taxon>Arthropoda</taxon>
        <taxon>Chelicerata</taxon>
        <taxon>Arachnida</taxon>
        <taxon>Acari</taxon>
        <taxon>Parasitiformes</taxon>
        <taxon>Ixodida</taxon>
        <taxon>Ixodoidea</taxon>
        <taxon>Ixodidae</taxon>
        <taxon>Rhipicephalinae</taxon>
        <taxon>Rhipicephalus</taxon>
        <taxon>Boophilus</taxon>
    </lineage>
</organism>
<dbReference type="Pfam" id="PF18031">
    <property type="entry name" value="UCH_C"/>
    <property type="match status" value="1"/>
</dbReference>
<keyword evidence="4" id="KW-1185">Reference proteome</keyword>
<dbReference type="InterPro" id="IPR041507">
    <property type="entry name" value="UCH_C"/>
</dbReference>
<dbReference type="Proteomes" id="UP000821866">
    <property type="component" value="Unassembled WGS sequence"/>
</dbReference>
<comment type="caution">
    <text evidence="3">The sequence shown here is derived from an EMBL/GenBank/DDBJ whole genome shotgun (WGS) entry which is preliminary data.</text>
</comment>
<feature type="domain" description="UCH37-like C-terminal" evidence="2">
    <location>
        <begin position="36"/>
        <end position="81"/>
    </location>
</feature>
<sequence length="100" mass="11745">MALITDRKLLYQKQLDSMNAQLSSGGMETDDVQSEISKLHMLIQEEENKCKRYKMENIRRKHNYLPLIMEILKILSEEKKLVPLVEKVGKGKSPRKEETR</sequence>
<dbReference type="Gene3D" id="1.20.58.860">
    <property type="match status" value="1"/>
</dbReference>
<dbReference type="EMBL" id="JABSTU010006858">
    <property type="protein sequence ID" value="KAH7931873.1"/>
    <property type="molecule type" value="Genomic_DNA"/>
</dbReference>
<protein>
    <recommendedName>
        <fullName evidence="2">UCH37-like C-terminal domain-containing protein</fullName>
    </recommendedName>
</protein>
<name>A0A9J6CU83_RHIMP</name>
<proteinExistence type="predicted"/>
<gene>
    <name evidence="3" type="ORF">HPB51_029655</name>
</gene>
<dbReference type="AlphaFoldDB" id="A0A9J6CU83"/>
<keyword evidence="1" id="KW-0833">Ubl conjugation pathway</keyword>
<dbReference type="GO" id="GO:0006511">
    <property type="term" value="P:ubiquitin-dependent protein catabolic process"/>
    <property type="evidence" value="ECO:0007669"/>
    <property type="project" value="UniProtKB-UniRule"/>
</dbReference>
<reference evidence="3" key="2">
    <citation type="submission" date="2021-09" db="EMBL/GenBank/DDBJ databases">
        <authorList>
            <person name="Jia N."/>
            <person name="Wang J."/>
            <person name="Shi W."/>
            <person name="Du L."/>
            <person name="Sun Y."/>
            <person name="Zhan W."/>
            <person name="Jiang J."/>
            <person name="Wang Q."/>
            <person name="Zhang B."/>
            <person name="Ji P."/>
            <person name="Sakyi L.B."/>
            <person name="Cui X."/>
            <person name="Yuan T."/>
            <person name="Jiang B."/>
            <person name="Yang W."/>
            <person name="Lam T.T.-Y."/>
            <person name="Chang Q."/>
            <person name="Ding S."/>
            <person name="Wang X."/>
            <person name="Zhu J."/>
            <person name="Ruan X."/>
            <person name="Zhao L."/>
            <person name="Wei J."/>
            <person name="Que T."/>
            <person name="Du C."/>
            <person name="Cheng J."/>
            <person name="Dai P."/>
            <person name="Han X."/>
            <person name="Huang E."/>
            <person name="Gao Y."/>
            <person name="Liu J."/>
            <person name="Shao H."/>
            <person name="Ye R."/>
            <person name="Li L."/>
            <person name="Wei W."/>
            <person name="Wang X."/>
            <person name="Wang C."/>
            <person name="Huo Q."/>
            <person name="Li W."/>
            <person name="Guo W."/>
            <person name="Chen H."/>
            <person name="Chen S."/>
            <person name="Zhou L."/>
            <person name="Zhou L."/>
            <person name="Ni X."/>
            <person name="Tian J."/>
            <person name="Zhou Y."/>
            <person name="Sheng Y."/>
            <person name="Liu T."/>
            <person name="Pan Y."/>
            <person name="Xia L."/>
            <person name="Li J."/>
            <person name="Zhao F."/>
            <person name="Cao W."/>
        </authorList>
    </citation>
    <scope>NUCLEOTIDE SEQUENCE</scope>
    <source>
        <strain evidence="3">Rmic-2018</strain>
        <tissue evidence="3">Larvae</tissue>
    </source>
</reference>
<evidence type="ECO:0000313" key="4">
    <source>
        <dbReference type="Proteomes" id="UP000821866"/>
    </source>
</evidence>
<dbReference type="FunFam" id="1.20.58.860:FF:000001">
    <property type="entry name" value="Ubiquitin carboxyl-terminal hydrolase"/>
    <property type="match status" value="1"/>
</dbReference>
<evidence type="ECO:0000259" key="2">
    <source>
        <dbReference type="Pfam" id="PF18031"/>
    </source>
</evidence>
<dbReference type="PROSITE" id="PS52049">
    <property type="entry name" value="ULD"/>
    <property type="match status" value="1"/>
</dbReference>
<accession>A0A9J6CU83</accession>
<dbReference type="VEuPathDB" id="VectorBase:LOC119187802"/>
<evidence type="ECO:0000256" key="1">
    <source>
        <dbReference type="PROSITE-ProRule" id="PRU01394"/>
    </source>
</evidence>
<reference evidence="3" key="1">
    <citation type="journal article" date="2020" name="Cell">
        <title>Large-Scale Comparative Analyses of Tick Genomes Elucidate Their Genetic Diversity and Vector Capacities.</title>
        <authorList>
            <consortium name="Tick Genome and Microbiome Consortium (TIGMIC)"/>
            <person name="Jia N."/>
            <person name="Wang J."/>
            <person name="Shi W."/>
            <person name="Du L."/>
            <person name="Sun Y."/>
            <person name="Zhan W."/>
            <person name="Jiang J.F."/>
            <person name="Wang Q."/>
            <person name="Zhang B."/>
            <person name="Ji P."/>
            <person name="Bell-Sakyi L."/>
            <person name="Cui X.M."/>
            <person name="Yuan T.T."/>
            <person name="Jiang B.G."/>
            <person name="Yang W.F."/>
            <person name="Lam T.T."/>
            <person name="Chang Q.C."/>
            <person name="Ding S.J."/>
            <person name="Wang X.J."/>
            <person name="Zhu J.G."/>
            <person name="Ruan X.D."/>
            <person name="Zhao L."/>
            <person name="Wei J.T."/>
            <person name="Ye R.Z."/>
            <person name="Que T.C."/>
            <person name="Du C.H."/>
            <person name="Zhou Y.H."/>
            <person name="Cheng J.X."/>
            <person name="Dai P.F."/>
            <person name="Guo W.B."/>
            <person name="Han X.H."/>
            <person name="Huang E.J."/>
            <person name="Li L.F."/>
            <person name="Wei W."/>
            <person name="Gao Y.C."/>
            <person name="Liu J.Z."/>
            <person name="Shao H.Z."/>
            <person name="Wang X."/>
            <person name="Wang C.C."/>
            <person name="Yang T.C."/>
            <person name="Huo Q.B."/>
            <person name="Li W."/>
            <person name="Chen H.Y."/>
            <person name="Chen S.E."/>
            <person name="Zhou L.G."/>
            <person name="Ni X.B."/>
            <person name="Tian J.H."/>
            <person name="Sheng Y."/>
            <person name="Liu T."/>
            <person name="Pan Y.S."/>
            <person name="Xia L.Y."/>
            <person name="Li J."/>
            <person name="Zhao F."/>
            <person name="Cao W.C."/>
        </authorList>
    </citation>
    <scope>NUCLEOTIDE SEQUENCE</scope>
    <source>
        <strain evidence="3">Rmic-2018</strain>
    </source>
</reference>